<dbReference type="GO" id="GO:0042795">
    <property type="term" value="P:snRNA transcription by RNA polymerase II"/>
    <property type="evidence" value="ECO:0007669"/>
    <property type="project" value="TreeGrafter"/>
</dbReference>
<dbReference type="Pfam" id="PF09808">
    <property type="entry name" value="SNAPC1"/>
    <property type="match status" value="1"/>
</dbReference>
<dbReference type="AlphaFoldDB" id="A0A5C6P2U8"/>
<protein>
    <submittedName>
        <fullName evidence="1">snRNA-activating protein complex subunit 1</fullName>
    </submittedName>
</protein>
<dbReference type="PANTHER" id="PTHR15131">
    <property type="entry name" value="SMALL NUCLEAR RNA ACTIVATING COMPLEX, POLYPEPTIDE 1"/>
    <property type="match status" value="1"/>
</dbReference>
<evidence type="ECO:0000313" key="2">
    <source>
        <dbReference type="Proteomes" id="UP000324091"/>
    </source>
</evidence>
<dbReference type="EMBL" id="RHFK02000008">
    <property type="protein sequence ID" value="TWW72427.1"/>
    <property type="molecule type" value="Genomic_DNA"/>
</dbReference>
<name>A0A5C6P2U8_9TELE</name>
<sequence length="353" mass="40953">MDFCLKQVQSDCEELLSRFQRSESVRFENFSEIWREMKFFQIFYGTTKRQKRMFARLILDKAYSFFLPPFSFQIRVGALYLLYSLYGCQTASPQEQIRVPLKDWEDIKRFEKDAVDAQHLDVVYILRQLMAQKAFYFTAMPTLLSYNKKRKLQKSLQCVGFMEPSSRPQELVSTELLEELAHIHGLYGKMKGSVFPSTEQSASSVQLIRKDLVLELRRTVVDFYQWQCKKENDEDEDDGGEGTSLQQECSKRADLLASIKSKAFGQASETCRSRRHRHVELNVSSNEVGSSGFPSAQRLSLKARTKRDVRISGDMRKEAETRTQINRLTSLDFPVTKNIQKTQKEVSSEDDDA</sequence>
<dbReference type="GO" id="GO:0043565">
    <property type="term" value="F:sequence-specific DNA binding"/>
    <property type="evidence" value="ECO:0007669"/>
    <property type="project" value="TreeGrafter"/>
</dbReference>
<dbReference type="GO" id="GO:0042796">
    <property type="term" value="P:snRNA transcription by RNA polymerase III"/>
    <property type="evidence" value="ECO:0007669"/>
    <property type="project" value="TreeGrafter"/>
</dbReference>
<comment type="caution">
    <text evidence="1">The sequence shown here is derived from an EMBL/GenBank/DDBJ whole genome shotgun (WGS) entry which is preliminary data.</text>
</comment>
<dbReference type="PANTHER" id="PTHR15131:SF3">
    <property type="entry name" value="SNRNA-ACTIVATING PROTEIN COMPLEX SUBUNIT 1"/>
    <property type="match status" value="1"/>
</dbReference>
<accession>A0A5C6P2U8</accession>
<organism evidence="1 2">
    <name type="scientific">Takifugu flavidus</name>
    <name type="common">sansaifugu</name>
    <dbReference type="NCBI Taxonomy" id="433684"/>
    <lineage>
        <taxon>Eukaryota</taxon>
        <taxon>Metazoa</taxon>
        <taxon>Chordata</taxon>
        <taxon>Craniata</taxon>
        <taxon>Vertebrata</taxon>
        <taxon>Euteleostomi</taxon>
        <taxon>Actinopterygii</taxon>
        <taxon>Neopterygii</taxon>
        <taxon>Teleostei</taxon>
        <taxon>Neoteleostei</taxon>
        <taxon>Acanthomorphata</taxon>
        <taxon>Eupercaria</taxon>
        <taxon>Tetraodontiformes</taxon>
        <taxon>Tetradontoidea</taxon>
        <taxon>Tetraodontidae</taxon>
        <taxon>Takifugu</taxon>
    </lineage>
</organism>
<gene>
    <name evidence="1" type="ORF">D4764_16G0009240</name>
</gene>
<dbReference type="Proteomes" id="UP000324091">
    <property type="component" value="Chromosome 16"/>
</dbReference>
<dbReference type="GO" id="GO:0019185">
    <property type="term" value="C:snRNA-activating protein complex"/>
    <property type="evidence" value="ECO:0007669"/>
    <property type="project" value="TreeGrafter"/>
</dbReference>
<dbReference type="InterPro" id="IPR019188">
    <property type="entry name" value="SNAPC1"/>
</dbReference>
<reference evidence="1 2" key="1">
    <citation type="submission" date="2019-04" db="EMBL/GenBank/DDBJ databases">
        <title>Chromosome genome assembly for Takifugu flavidus.</title>
        <authorList>
            <person name="Xiao S."/>
        </authorList>
    </citation>
    <scope>NUCLEOTIDE SEQUENCE [LARGE SCALE GENOMIC DNA]</scope>
    <source>
        <strain evidence="1">HTHZ2018</strain>
        <tissue evidence="1">Muscle</tissue>
    </source>
</reference>
<evidence type="ECO:0000313" key="1">
    <source>
        <dbReference type="EMBL" id="TWW72427.1"/>
    </source>
</evidence>
<keyword evidence="2" id="KW-1185">Reference proteome</keyword>
<proteinExistence type="predicted"/>